<feature type="transmembrane region" description="Helical" evidence="1">
    <location>
        <begin position="55"/>
        <end position="74"/>
    </location>
</feature>
<dbReference type="Proteomes" id="UP001557470">
    <property type="component" value="Unassembled WGS sequence"/>
</dbReference>
<keyword evidence="1" id="KW-0472">Membrane</keyword>
<keyword evidence="1" id="KW-0812">Transmembrane</keyword>
<reference evidence="2 3" key="1">
    <citation type="submission" date="2024-06" db="EMBL/GenBank/DDBJ databases">
        <authorList>
            <person name="Pan Q."/>
            <person name="Wen M."/>
            <person name="Jouanno E."/>
            <person name="Zahm M."/>
            <person name="Klopp C."/>
            <person name="Cabau C."/>
            <person name="Louis A."/>
            <person name="Berthelot C."/>
            <person name="Parey E."/>
            <person name="Roest Crollius H."/>
            <person name="Montfort J."/>
            <person name="Robinson-Rechavi M."/>
            <person name="Bouchez O."/>
            <person name="Lampietro C."/>
            <person name="Lopez Roques C."/>
            <person name="Donnadieu C."/>
            <person name="Postlethwait J."/>
            <person name="Bobe J."/>
            <person name="Verreycken H."/>
            <person name="Guiguen Y."/>
        </authorList>
    </citation>
    <scope>NUCLEOTIDE SEQUENCE [LARGE SCALE GENOMIC DNA]</scope>
    <source>
        <strain evidence="2">Up_M1</strain>
        <tissue evidence="2">Testis</tissue>
    </source>
</reference>
<evidence type="ECO:0000313" key="2">
    <source>
        <dbReference type="EMBL" id="KAL0963613.1"/>
    </source>
</evidence>
<comment type="caution">
    <text evidence="2">The sequence shown here is derived from an EMBL/GenBank/DDBJ whole genome shotgun (WGS) entry which is preliminary data.</text>
</comment>
<keyword evidence="3" id="KW-1185">Reference proteome</keyword>
<evidence type="ECO:0000313" key="3">
    <source>
        <dbReference type="Proteomes" id="UP001557470"/>
    </source>
</evidence>
<accession>A0ABD0WLZ6</accession>
<protein>
    <submittedName>
        <fullName evidence="2">Uncharacterized protein</fullName>
    </submittedName>
</protein>
<proteinExistence type="predicted"/>
<evidence type="ECO:0000256" key="1">
    <source>
        <dbReference type="SAM" id="Phobius"/>
    </source>
</evidence>
<gene>
    <name evidence="2" type="ORF">UPYG_G00308620</name>
</gene>
<dbReference type="AlphaFoldDB" id="A0ABD0WLZ6"/>
<dbReference type="EMBL" id="JAGEUA010000010">
    <property type="protein sequence ID" value="KAL0963613.1"/>
    <property type="molecule type" value="Genomic_DNA"/>
</dbReference>
<keyword evidence="1" id="KW-1133">Transmembrane helix</keyword>
<organism evidence="2 3">
    <name type="scientific">Umbra pygmaea</name>
    <name type="common">Eastern mudminnow</name>
    <dbReference type="NCBI Taxonomy" id="75934"/>
    <lineage>
        <taxon>Eukaryota</taxon>
        <taxon>Metazoa</taxon>
        <taxon>Chordata</taxon>
        <taxon>Craniata</taxon>
        <taxon>Vertebrata</taxon>
        <taxon>Euteleostomi</taxon>
        <taxon>Actinopterygii</taxon>
        <taxon>Neopterygii</taxon>
        <taxon>Teleostei</taxon>
        <taxon>Protacanthopterygii</taxon>
        <taxon>Esociformes</taxon>
        <taxon>Umbridae</taxon>
        <taxon>Umbra</taxon>
    </lineage>
</organism>
<name>A0ABD0WLZ6_UMBPY</name>
<sequence length="80" mass="8641">MIGSRVSSVVSTQVNTTCCDVSPTHCEAYYPALAEDCCRPRSPSHGETWRERARLQLSLVGGAVSVIGTAFLTADPSFRH</sequence>